<dbReference type="InterPro" id="IPR035466">
    <property type="entry name" value="GlmS/AgaS_SIS"/>
</dbReference>
<proteinExistence type="predicted"/>
<dbReference type="InterPro" id="IPR001347">
    <property type="entry name" value="SIS_dom"/>
</dbReference>
<dbReference type="Gene3D" id="3.40.50.10490">
    <property type="entry name" value="Glucose-6-phosphate isomerase like protein, domain 1"/>
    <property type="match status" value="2"/>
</dbReference>
<dbReference type="STRING" id="5722.A2FNJ6"/>
<dbReference type="eggNOG" id="KOG1268">
    <property type="taxonomic scope" value="Eukaryota"/>
</dbReference>
<dbReference type="GO" id="GO:0097367">
    <property type="term" value="F:carbohydrate derivative binding"/>
    <property type="evidence" value="ECO:0007669"/>
    <property type="project" value="InterPro"/>
</dbReference>
<dbReference type="InterPro" id="IPR047084">
    <property type="entry name" value="GFAT_N"/>
</dbReference>
<keyword evidence="4" id="KW-0808">Transferase</keyword>
<dbReference type="EC" id="2.6.1.16" evidence="2"/>
<name>A2FNJ6_TRIV3</name>
<dbReference type="AlphaFoldDB" id="A2FNJ6"/>
<dbReference type="PROSITE" id="PS51278">
    <property type="entry name" value="GATASE_TYPE_2"/>
    <property type="match status" value="1"/>
</dbReference>
<feature type="domain" description="SIS" evidence="8">
    <location>
        <begin position="549"/>
        <end position="693"/>
    </location>
</feature>
<dbReference type="InterPro" id="IPR029055">
    <property type="entry name" value="Ntn_hydrolases_N"/>
</dbReference>
<evidence type="ECO:0000256" key="5">
    <source>
        <dbReference type="ARBA" id="ARBA00022737"/>
    </source>
</evidence>
<dbReference type="KEGG" id="tva:4751253"/>
<organism evidence="9 10">
    <name type="scientific">Trichomonas vaginalis (strain ATCC PRA-98 / G3)</name>
    <dbReference type="NCBI Taxonomy" id="412133"/>
    <lineage>
        <taxon>Eukaryota</taxon>
        <taxon>Metamonada</taxon>
        <taxon>Parabasalia</taxon>
        <taxon>Trichomonadida</taxon>
        <taxon>Trichomonadidae</taxon>
        <taxon>Trichomonas</taxon>
    </lineage>
</organism>
<feature type="domain" description="Glutamine amidotransferase type-2" evidence="7">
    <location>
        <begin position="2"/>
        <end position="304"/>
    </location>
</feature>
<dbReference type="OrthoDB" id="15235at2759"/>
<dbReference type="InterPro" id="IPR017932">
    <property type="entry name" value="GATase_2_dom"/>
</dbReference>
<dbReference type="CDD" id="cd00714">
    <property type="entry name" value="GFAT"/>
    <property type="match status" value="1"/>
</dbReference>
<keyword evidence="3" id="KW-0032">Aminotransferase</keyword>
<dbReference type="InterPro" id="IPR046348">
    <property type="entry name" value="SIS_dom_sf"/>
</dbReference>
<keyword evidence="5" id="KW-0677">Repeat</keyword>
<dbReference type="Gene3D" id="3.60.20.10">
    <property type="entry name" value="Glutamine Phosphoribosylpyrophosphate, subunit 1, domain 1"/>
    <property type="match status" value="1"/>
</dbReference>
<dbReference type="NCBIfam" id="NF001484">
    <property type="entry name" value="PRK00331.1"/>
    <property type="match status" value="1"/>
</dbReference>
<dbReference type="FunFam" id="3.40.50.10490:FF:000002">
    <property type="entry name" value="Glutamine--fructose-6-phosphate aminotransferase [isomerizing]"/>
    <property type="match status" value="1"/>
</dbReference>
<accession>A2FNJ6</accession>
<dbReference type="RefSeq" id="XP_001306464.1">
    <property type="nucleotide sequence ID" value="XM_001306463.1"/>
</dbReference>
<evidence type="ECO:0000259" key="7">
    <source>
        <dbReference type="PROSITE" id="PS51278"/>
    </source>
</evidence>
<sequence>MCGIFAYMNFIKDKKLREILTNLLSGLKKLEYRGYDSCGISFDIKDKDENKIVIAKSKGTVDNLSNLIKDYLTDETVFHSHVAIAHTRWATHGPPTAGNAHPHISSPNMEFVVVHNGIISNYAELRDRLLQESLFSTASKVEQVDTMISIQNPKDANAKFTSETDTEVLAKLALFIYNRLTVELGKKPTFLQVIANTMKLVQGTFGAVFKSSLYPNEVVACRLSSPMLLGLKYEGECEAKHAARLIDMKRDDLFGSVTDFNEPIYHQAPKPCELFLASDAPAFAEHTRDVIILEDWDIVHICENGIDIINTAPSQEKFKSNRISETLQLSLESIAKGNYGHFMLKEIMEQPNSLAATTRGRILPGSTDIHLGGMIPYIETIKQSKYIIFIGCGTSYNAALAVRPLFEQFTRQRIFVEVASDFNDRKPIVFRDDTCVFLSQSGETADTLMALEHCRNCGAFCVGINNTPGSSISRGTTCGIHLNAGVEIGVASTKCYTSMIETLLMFLLLLMQDSISQRKERKRALQDLASLPSMVEEVLKSTSPTIQEISAFVAKQKNLIMLGRRTHYATARETALKIKELTYIHSEGLMAGELKHGPLALIDNDSLVIFFATGEDDEMFSAGQSSLQQIKARGAKVLVVVTEEDVNKVKSFSDWLIVVPKMSQWTQMIVNIIPMQLLSYYVALQKGINVDRPRNLAKAVTVA</sequence>
<keyword evidence="10" id="KW-1185">Reference proteome</keyword>
<dbReference type="PANTHER" id="PTHR10937:SF0">
    <property type="entry name" value="GLUTAMINE--FRUCTOSE-6-PHOSPHATE TRANSAMINASE (ISOMERIZING)"/>
    <property type="match status" value="1"/>
</dbReference>
<dbReference type="OMA" id="GCTAKYW"/>
<dbReference type="CDD" id="cd05009">
    <property type="entry name" value="SIS_GlmS_GlmD_2"/>
    <property type="match status" value="1"/>
</dbReference>
<dbReference type="PANTHER" id="PTHR10937">
    <property type="entry name" value="GLUCOSAMINE--FRUCTOSE-6-PHOSPHATE AMINOTRANSFERASE, ISOMERIZING"/>
    <property type="match status" value="1"/>
</dbReference>
<dbReference type="FunCoup" id="A2FNJ6">
    <property type="interactions" value="188"/>
</dbReference>
<dbReference type="EMBL" id="DS113907">
    <property type="protein sequence ID" value="EAX93534.1"/>
    <property type="molecule type" value="Genomic_DNA"/>
</dbReference>
<feature type="domain" description="SIS" evidence="8">
    <location>
        <begin position="377"/>
        <end position="520"/>
    </location>
</feature>
<gene>
    <name evidence="9" type="ORF">TVAG_011780</name>
</gene>
<evidence type="ECO:0000256" key="4">
    <source>
        <dbReference type="ARBA" id="ARBA00022679"/>
    </source>
</evidence>
<dbReference type="VEuPathDB" id="TrichDB:TVAGG3_0747670"/>
<dbReference type="GO" id="GO:0004360">
    <property type="term" value="F:glutamine-fructose-6-phosphate transaminase (isomerizing) activity"/>
    <property type="evidence" value="ECO:0000318"/>
    <property type="project" value="GO_Central"/>
</dbReference>
<dbReference type="PROSITE" id="PS51464">
    <property type="entry name" value="SIS"/>
    <property type="match status" value="2"/>
</dbReference>
<evidence type="ECO:0000256" key="6">
    <source>
        <dbReference type="ARBA" id="ARBA00022962"/>
    </source>
</evidence>
<keyword evidence="6" id="KW-0315">Glutamine amidotransferase</keyword>
<evidence type="ECO:0000313" key="9">
    <source>
        <dbReference type="EMBL" id="EAX93534.1"/>
    </source>
</evidence>
<dbReference type="Pfam" id="PF13522">
    <property type="entry name" value="GATase_6"/>
    <property type="match status" value="1"/>
</dbReference>
<dbReference type="FunFam" id="3.40.50.10490:FF:000001">
    <property type="entry name" value="Glutamine--fructose-6-phosphate aminotransferase [isomerizing]"/>
    <property type="match status" value="1"/>
</dbReference>
<evidence type="ECO:0000313" key="10">
    <source>
        <dbReference type="Proteomes" id="UP000001542"/>
    </source>
</evidence>
<dbReference type="Proteomes" id="UP000001542">
    <property type="component" value="Unassembled WGS sequence"/>
</dbReference>
<dbReference type="SMR" id="A2FNJ6"/>
<dbReference type="SUPFAM" id="SSF56235">
    <property type="entry name" value="N-terminal nucleophile aminohydrolases (Ntn hydrolases)"/>
    <property type="match status" value="1"/>
</dbReference>
<dbReference type="InterPro" id="IPR035490">
    <property type="entry name" value="GlmS/FrlB_SIS"/>
</dbReference>
<reference evidence="9" key="1">
    <citation type="submission" date="2006-10" db="EMBL/GenBank/DDBJ databases">
        <authorList>
            <person name="Amadeo P."/>
            <person name="Zhao Q."/>
            <person name="Wortman J."/>
            <person name="Fraser-Liggett C."/>
            <person name="Carlton J."/>
        </authorList>
    </citation>
    <scope>NUCLEOTIDE SEQUENCE</scope>
    <source>
        <strain evidence="9">G3</strain>
    </source>
</reference>
<dbReference type="GO" id="GO:0006047">
    <property type="term" value="P:UDP-N-acetylglucosamine metabolic process"/>
    <property type="evidence" value="ECO:0000318"/>
    <property type="project" value="GO_Central"/>
</dbReference>
<evidence type="ECO:0000256" key="3">
    <source>
        <dbReference type="ARBA" id="ARBA00022576"/>
    </source>
</evidence>
<dbReference type="SUPFAM" id="SSF53697">
    <property type="entry name" value="SIS domain"/>
    <property type="match status" value="1"/>
</dbReference>
<dbReference type="GO" id="GO:0006002">
    <property type="term" value="P:fructose 6-phosphate metabolic process"/>
    <property type="evidence" value="ECO:0000318"/>
    <property type="project" value="GO_Central"/>
</dbReference>
<dbReference type="Pfam" id="PF01380">
    <property type="entry name" value="SIS"/>
    <property type="match status" value="2"/>
</dbReference>
<evidence type="ECO:0000259" key="8">
    <source>
        <dbReference type="PROSITE" id="PS51464"/>
    </source>
</evidence>
<evidence type="ECO:0000256" key="1">
    <source>
        <dbReference type="ARBA" id="ARBA00001031"/>
    </source>
</evidence>
<dbReference type="GO" id="GO:0006487">
    <property type="term" value="P:protein N-linked glycosylation"/>
    <property type="evidence" value="ECO:0000318"/>
    <property type="project" value="GO_Central"/>
</dbReference>
<dbReference type="InParanoid" id="A2FNJ6"/>
<dbReference type="VEuPathDB" id="TrichDB:TVAG_011780"/>
<dbReference type="GO" id="GO:0046349">
    <property type="term" value="P:amino sugar biosynthetic process"/>
    <property type="evidence" value="ECO:0007669"/>
    <property type="project" value="UniProtKB-ARBA"/>
</dbReference>
<dbReference type="CDD" id="cd05008">
    <property type="entry name" value="SIS_GlmS_GlmD_1"/>
    <property type="match status" value="1"/>
</dbReference>
<reference evidence="9" key="2">
    <citation type="journal article" date="2007" name="Science">
        <title>Draft genome sequence of the sexually transmitted pathogen Trichomonas vaginalis.</title>
        <authorList>
            <person name="Carlton J.M."/>
            <person name="Hirt R.P."/>
            <person name="Silva J.C."/>
            <person name="Delcher A.L."/>
            <person name="Schatz M."/>
            <person name="Zhao Q."/>
            <person name="Wortman J.R."/>
            <person name="Bidwell S.L."/>
            <person name="Alsmark U.C.M."/>
            <person name="Besteiro S."/>
            <person name="Sicheritz-Ponten T."/>
            <person name="Noel C.J."/>
            <person name="Dacks J.B."/>
            <person name="Foster P.G."/>
            <person name="Simillion C."/>
            <person name="Van de Peer Y."/>
            <person name="Miranda-Saavedra D."/>
            <person name="Barton G.J."/>
            <person name="Westrop G.D."/>
            <person name="Mueller S."/>
            <person name="Dessi D."/>
            <person name="Fiori P.L."/>
            <person name="Ren Q."/>
            <person name="Paulsen I."/>
            <person name="Zhang H."/>
            <person name="Bastida-Corcuera F.D."/>
            <person name="Simoes-Barbosa A."/>
            <person name="Brown M.T."/>
            <person name="Hayes R.D."/>
            <person name="Mukherjee M."/>
            <person name="Okumura C.Y."/>
            <person name="Schneider R."/>
            <person name="Smith A.J."/>
            <person name="Vanacova S."/>
            <person name="Villalvazo M."/>
            <person name="Haas B.J."/>
            <person name="Pertea M."/>
            <person name="Feldblyum T.V."/>
            <person name="Utterback T.R."/>
            <person name="Shu C.L."/>
            <person name="Osoegawa K."/>
            <person name="de Jong P.J."/>
            <person name="Hrdy I."/>
            <person name="Horvathova L."/>
            <person name="Zubacova Z."/>
            <person name="Dolezal P."/>
            <person name="Malik S.B."/>
            <person name="Logsdon J.M. Jr."/>
            <person name="Henze K."/>
            <person name="Gupta A."/>
            <person name="Wang C.C."/>
            <person name="Dunne R.L."/>
            <person name="Upcroft J.A."/>
            <person name="Upcroft P."/>
            <person name="White O."/>
            <person name="Salzberg S.L."/>
            <person name="Tang P."/>
            <person name="Chiu C.-H."/>
            <person name="Lee Y.-S."/>
            <person name="Embley T.M."/>
            <person name="Coombs G.H."/>
            <person name="Mottram J.C."/>
            <person name="Tachezy J."/>
            <person name="Fraser-Liggett C.M."/>
            <person name="Johnson P.J."/>
        </authorList>
    </citation>
    <scope>NUCLEOTIDE SEQUENCE [LARGE SCALE GENOMIC DNA]</scope>
    <source>
        <strain evidence="9">G3</strain>
    </source>
</reference>
<comment type="catalytic activity">
    <reaction evidence="1">
        <text>D-fructose 6-phosphate + L-glutamine = D-glucosamine 6-phosphate + L-glutamate</text>
        <dbReference type="Rhea" id="RHEA:13237"/>
        <dbReference type="ChEBI" id="CHEBI:29985"/>
        <dbReference type="ChEBI" id="CHEBI:58359"/>
        <dbReference type="ChEBI" id="CHEBI:58725"/>
        <dbReference type="ChEBI" id="CHEBI:61527"/>
        <dbReference type="EC" id="2.6.1.16"/>
    </reaction>
</comment>
<protein>
    <recommendedName>
        <fullName evidence="2">glutamine--fructose-6-phosphate transaminase (isomerizing)</fullName>
        <ecNumber evidence="2">2.6.1.16</ecNumber>
    </recommendedName>
</protein>
<evidence type="ECO:0000256" key="2">
    <source>
        <dbReference type="ARBA" id="ARBA00012916"/>
    </source>
</evidence>